<evidence type="ECO:0000313" key="2">
    <source>
        <dbReference type="EMBL" id="CCG04183.1"/>
    </source>
</evidence>
<protein>
    <submittedName>
        <fullName evidence="2">Putative Flavin-containing monooxygenase</fullName>
        <ecNumber evidence="2">1.14.13.8</ecNumber>
    </submittedName>
</protein>
<dbReference type="PANTHER" id="PTHR43539:SF78">
    <property type="entry name" value="FLAVIN-CONTAINING MONOOXYGENASE"/>
    <property type="match status" value="1"/>
</dbReference>
<reference evidence="2 3" key="1">
    <citation type="journal article" date="2012" name="J. Bacteriol.">
        <title>Genome Sequence of Blastococcus saxobsidens DD2, a Stone-Inhabiting Bacterium.</title>
        <authorList>
            <person name="Chouaia B."/>
            <person name="Crotti E."/>
            <person name="Brusetti L."/>
            <person name="Daffonchio D."/>
            <person name="Essoussi I."/>
            <person name="Nouioui I."/>
            <person name="Sbissi I."/>
            <person name="Ghodhbane-Gtari F."/>
            <person name="Gtari M."/>
            <person name="Vacherie B."/>
            <person name="Barbe V."/>
            <person name="Medigue C."/>
            <person name="Gury J."/>
            <person name="Pujic P."/>
            <person name="Normand P."/>
        </authorList>
    </citation>
    <scope>NUCLEOTIDE SEQUENCE [LARGE SCALE GENOMIC DNA]</scope>
    <source>
        <strain evidence="2 3">DD2</strain>
    </source>
</reference>
<dbReference type="Gene3D" id="3.50.50.60">
    <property type="entry name" value="FAD/NAD(P)-binding domain"/>
    <property type="match status" value="1"/>
</dbReference>
<dbReference type="SUPFAM" id="SSF51905">
    <property type="entry name" value="FAD/NAD(P)-binding domain"/>
    <property type="match status" value="1"/>
</dbReference>
<reference evidence="3" key="2">
    <citation type="submission" date="2012-02" db="EMBL/GenBank/DDBJ databases">
        <title>Complete genome sequence of Blastococcus saxobsidens strain DD2.</title>
        <authorList>
            <person name="Genoscope."/>
        </authorList>
    </citation>
    <scope>NUCLEOTIDE SEQUENCE [LARGE SCALE GENOMIC DNA]</scope>
    <source>
        <strain evidence="3">DD2</strain>
    </source>
</reference>
<evidence type="ECO:0000313" key="3">
    <source>
        <dbReference type="Proteomes" id="UP000007517"/>
    </source>
</evidence>
<dbReference type="EC" id="1.14.13.8" evidence="2"/>
<dbReference type="GO" id="GO:0050660">
    <property type="term" value="F:flavin adenine dinucleotide binding"/>
    <property type="evidence" value="ECO:0007669"/>
    <property type="project" value="TreeGrafter"/>
</dbReference>
<dbReference type="InterPro" id="IPR036188">
    <property type="entry name" value="FAD/NAD-bd_sf"/>
</dbReference>
<keyword evidence="3" id="KW-1185">Reference proteome</keyword>
<accession>H6RRA3</accession>
<dbReference type="PRINTS" id="PR00368">
    <property type="entry name" value="FADPNR"/>
</dbReference>
<dbReference type="InterPro" id="IPR050982">
    <property type="entry name" value="Auxin_biosynth/cation_transpt"/>
</dbReference>
<organism evidence="2 3">
    <name type="scientific">Blastococcus saxobsidens (strain DD2)</name>
    <dbReference type="NCBI Taxonomy" id="1146883"/>
    <lineage>
        <taxon>Bacteria</taxon>
        <taxon>Bacillati</taxon>
        <taxon>Actinomycetota</taxon>
        <taxon>Actinomycetes</taxon>
        <taxon>Geodermatophilales</taxon>
        <taxon>Geodermatophilaceae</taxon>
        <taxon>Blastococcus</taxon>
    </lineage>
</organism>
<sequence length="267" mass="27324">MLPVVVVGAGPTGLATAAALDRRGVPAVVLEQGDGVGAAWRRRYRGLRLNSGRAFSGLPGMRMPRGAGTFPGRDDVVTYLEAYSAAAGLDVRTGVHVRRVTEDRGQWRVVTDHGDWRTGEVVVATGLLARGAVPPEWGADRSSIRTLHSTDYTDPVPFAGADVLVVGAGSSGFEIAHDLAHGGARGVWLAVRTPPNILPRSVAGNGNATALRAQIGVPVTGVGGADGVRQDLTARLGAGATEQGLRRGAGLPLAELVPDDGGPSAGG</sequence>
<keyword evidence="1 2" id="KW-0560">Oxidoreductase</keyword>
<dbReference type="PRINTS" id="PR00469">
    <property type="entry name" value="PNDRDTASEII"/>
</dbReference>
<dbReference type="KEGG" id="bsd:BLASA_3315"/>
<dbReference type="eggNOG" id="COG2072">
    <property type="taxonomic scope" value="Bacteria"/>
</dbReference>
<dbReference type="AlphaFoldDB" id="H6RRA3"/>
<dbReference type="HOGENOM" id="CLU_1040780_0_0_11"/>
<dbReference type="GO" id="GO:0004497">
    <property type="term" value="F:monooxygenase activity"/>
    <property type="evidence" value="ECO:0007669"/>
    <property type="project" value="UniProtKB-KW"/>
</dbReference>
<name>H6RRA3_BLASD</name>
<dbReference type="EMBL" id="FO117623">
    <property type="protein sequence ID" value="CCG04183.1"/>
    <property type="molecule type" value="Genomic_DNA"/>
</dbReference>
<proteinExistence type="predicted"/>
<gene>
    <name evidence="2" type="ordered locus">BLASA_3315</name>
</gene>
<keyword evidence="2" id="KW-0503">Monooxygenase</keyword>
<dbReference type="Proteomes" id="UP000007517">
    <property type="component" value="Chromosome"/>
</dbReference>
<dbReference type="GO" id="GO:0005829">
    <property type="term" value="C:cytosol"/>
    <property type="evidence" value="ECO:0007669"/>
    <property type="project" value="TreeGrafter"/>
</dbReference>
<evidence type="ECO:0000256" key="1">
    <source>
        <dbReference type="ARBA" id="ARBA00023002"/>
    </source>
</evidence>
<dbReference type="PANTHER" id="PTHR43539">
    <property type="entry name" value="FLAVIN-BINDING MONOOXYGENASE-LIKE PROTEIN (AFU_ORTHOLOGUE AFUA_4G09220)"/>
    <property type="match status" value="1"/>
</dbReference>
<dbReference type="Pfam" id="PF13738">
    <property type="entry name" value="Pyr_redox_3"/>
    <property type="match status" value="1"/>
</dbReference>
<dbReference type="STRING" id="1146883.BLASA_3315"/>